<dbReference type="AlphaFoldDB" id="A0AAV5DU10"/>
<dbReference type="Pfam" id="PF04782">
    <property type="entry name" value="DUF632"/>
    <property type="match status" value="1"/>
</dbReference>
<dbReference type="Proteomes" id="UP001054889">
    <property type="component" value="Unassembled WGS sequence"/>
</dbReference>
<comment type="caution">
    <text evidence="5">The sequence shown here is derived from an EMBL/GenBank/DDBJ whole genome shotgun (WGS) entry which is preliminary data.</text>
</comment>
<accession>A0AAV5DU10</accession>
<evidence type="ECO:0000313" key="6">
    <source>
        <dbReference type="Proteomes" id="UP001054889"/>
    </source>
</evidence>
<evidence type="ECO:0000256" key="2">
    <source>
        <dbReference type="SAM" id="MobiDB-lite"/>
    </source>
</evidence>
<dbReference type="InterPro" id="IPR006867">
    <property type="entry name" value="DUF632"/>
</dbReference>
<name>A0AAV5DU10_ELECO</name>
<feature type="compositionally biased region" description="Low complexity" evidence="2">
    <location>
        <begin position="188"/>
        <end position="197"/>
    </location>
</feature>
<evidence type="ECO:0000259" key="3">
    <source>
        <dbReference type="Pfam" id="PF04782"/>
    </source>
</evidence>
<feature type="region of interest" description="Disordered" evidence="2">
    <location>
        <begin position="309"/>
        <end position="423"/>
    </location>
</feature>
<evidence type="ECO:0000313" key="5">
    <source>
        <dbReference type="EMBL" id="GJN14458.1"/>
    </source>
</evidence>
<evidence type="ECO:0000259" key="4">
    <source>
        <dbReference type="Pfam" id="PF04783"/>
    </source>
</evidence>
<dbReference type="PANTHER" id="PTHR21450:SF2">
    <property type="entry name" value="FAMILY PROTEIN, PUTATIVE (DUF630 AND DUF632)-RELATED"/>
    <property type="match status" value="1"/>
</dbReference>
<proteinExistence type="predicted"/>
<feature type="coiled-coil region" evidence="1">
    <location>
        <begin position="745"/>
        <end position="772"/>
    </location>
</feature>
<gene>
    <name evidence="5" type="primary">gb01290</name>
    <name evidence="5" type="ORF">PR202_gb01290</name>
</gene>
<feature type="compositionally biased region" description="Low complexity" evidence="2">
    <location>
        <begin position="119"/>
        <end position="129"/>
    </location>
</feature>
<keyword evidence="6" id="KW-1185">Reference proteome</keyword>
<dbReference type="Pfam" id="PF04783">
    <property type="entry name" value="DUF630"/>
    <property type="match status" value="1"/>
</dbReference>
<feature type="compositionally biased region" description="Polar residues" evidence="2">
    <location>
        <begin position="87"/>
        <end position="96"/>
    </location>
</feature>
<feature type="compositionally biased region" description="Pro residues" evidence="2">
    <location>
        <begin position="331"/>
        <end position="341"/>
    </location>
</feature>
<keyword evidence="1" id="KW-0175">Coiled coil</keyword>
<dbReference type="EMBL" id="BQKI01000071">
    <property type="protein sequence ID" value="GJN14458.1"/>
    <property type="molecule type" value="Genomic_DNA"/>
</dbReference>
<dbReference type="PANTHER" id="PTHR21450">
    <property type="entry name" value="PROTEIN ALTERED PHOSPHATE STARVATION RESPONSE 1"/>
    <property type="match status" value="1"/>
</dbReference>
<feature type="domain" description="DUF632" evidence="3">
    <location>
        <begin position="516"/>
        <end position="633"/>
    </location>
</feature>
<organism evidence="5 6">
    <name type="scientific">Eleusine coracana subsp. coracana</name>
    <dbReference type="NCBI Taxonomy" id="191504"/>
    <lineage>
        <taxon>Eukaryota</taxon>
        <taxon>Viridiplantae</taxon>
        <taxon>Streptophyta</taxon>
        <taxon>Embryophyta</taxon>
        <taxon>Tracheophyta</taxon>
        <taxon>Spermatophyta</taxon>
        <taxon>Magnoliopsida</taxon>
        <taxon>Liliopsida</taxon>
        <taxon>Poales</taxon>
        <taxon>Poaceae</taxon>
        <taxon>PACMAD clade</taxon>
        <taxon>Chloridoideae</taxon>
        <taxon>Cynodonteae</taxon>
        <taxon>Eleusininae</taxon>
        <taxon>Eleusine</taxon>
    </lineage>
</organism>
<feature type="domain" description="DUF630" evidence="4">
    <location>
        <begin position="1"/>
        <end position="62"/>
    </location>
</feature>
<protein>
    <submittedName>
        <fullName evidence="5">Uncharacterized protein</fullName>
    </submittedName>
</protein>
<reference evidence="5" key="2">
    <citation type="submission" date="2021-12" db="EMBL/GenBank/DDBJ databases">
        <title>Resequencing data analysis of finger millet.</title>
        <authorList>
            <person name="Hatakeyama M."/>
            <person name="Aluri S."/>
            <person name="Balachadran M.T."/>
            <person name="Sivarajan S.R."/>
            <person name="Poveda L."/>
            <person name="Shimizu-Inatsugi R."/>
            <person name="Schlapbach R."/>
            <person name="Sreeman S.M."/>
            <person name="Shimizu K.K."/>
        </authorList>
    </citation>
    <scope>NUCLEOTIDE SEQUENCE</scope>
</reference>
<feature type="compositionally biased region" description="Gly residues" evidence="2">
    <location>
        <begin position="130"/>
        <end position="139"/>
    </location>
</feature>
<evidence type="ECO:0000256" key="1">
    <source>
        <dbReference type="SAM" id="Coils"/>
    </source>
</evidence>
<sequence>MGCRSSRLDAADVSPAAALCRERRDLLRVAAERRAHLAAAHAAYFSALPRVADALARFASHHHAATPPGSPVLTLPPSDPDEPKKPNANNSSSTTPHIGSGHSHIHFHDDVSEDDTDGPDSSSSSDACAGPGGCGGGGHAAEIPQPAPAVLHSGAAPPQHNHGHDQTQHRQARQPVPAMPGMPSWDGHPQQPQLHLPVPAMPGMPSWDAPPQERQLHHHPPYQFHQQPAEMPPWGEYAAASYNPYPSFPNPTFHDDATFQDRPTFPRYYYMQASATPASTVYQDPYGYGNFDTNMSYMGYYNNPMYGVPMPPPEGDNSRPPPPEDRRAREPAPPPPMPVPETSPWDFFNPFDAYEQEELPPQYGSRGGGGGGGGSATSSPNSSEVRAREGIPELEEETELESMRESVKARKAAAESSASDRIDRADDVAAKVKESMERRECGGEIESVGSASVVVDSGEESVCSCDSDHDAGAKPVGDDGKGNVEKVGSAAEQHSSVVIGEDVRVPENVVGTRDVAEVVEEIKEQFNSVASCGEDVARILEVGRMRYRSRKKILRLVFSRMIGTFALLFSSMSEPPAKNLDQSAISSSKRNQNPSKRFDFVSDVELNTLSATMDRLYVWEKRLHKEIMEKEETADGVAPFSPGRLGAPAVFITANDWCQAMNRIPEGTVVGAMEAFAVNVHILWERQDEEQQEKLKAEYLSRDFAKRLKSLQKEHGLQGHLEADKPVLPTIADDGRAVDSRMVALDTLHKRLDEQKARHEETVKQIREASATDLKAGLAPIFEALESFTHETLRGYENVRIPTESTGA</sequence>
<reference evidence="5" key="1">
    <citation type="journal article" date="2018" name="DNA Res.">
        <title>Multiple hybrid de novo genome assembly of finger millet, an orphan allotetraploid crop.</title>
        <authorList>
            <person name="Hatakeyama M."/>
            <person name="Aluri S."/>
            <person name="Balachadran M.T."/>
            <person name="Sivarajan S.R."/>
            <person name="Patrignani A."/>
            <person name="Gruter S."/>
            <person name="Poveda L."/>
            <person name="Shimizu-Inatsugi R."/>
            <person name="Baeten J."/>
            <person name="Francoijs K.J."/>
            <person name="Nataraja K.N."/>
            <person name="Reddy Y.A.N."/>
            <person name="Phadnis S."/>
            <person name="Ravikumar R.L."/>
            <person name="Schlapbach R."/>
            <person name="Sreeman S.M."/>
            <person name="Shimizu K.K."/>
        </authorList>
    </citation>
    <scope>NUCLEOTIDE SEQUENCE</scope>
</reference>
<feature type="compositionally biased region" description="Gly residues" evidence="2">
    <location>
        <begin position="365"/>
        <end position="375"/>
    </location>
</feature>
<feature type="region of interest" description="Disordered" evidence="2">
    <location>
        <begin position="62"/>
        <end position="218"/>
    </location>
</feature>
<dbReference type="InterPro" id="IPR006868">
    <property type="entry name" value="DUF630"/>
</dbReference>